<keyword evidence="2 7" id="KW-0813">Transport</keyword>
<keyword evidence="3" id="KW-1003">Cell membrane</keyword>
<reference evidence="9 10" key="1">
    <citation type="submission" date="2016-08" db="EMBL/GenBank/DDBJ databases">
        <title>Analysis of Carbohydrate Active Enzymes in Thermogemmatispora T81 Reveals Carbohydrate Degradation Ability.</title>
        <authorList>
            <person name="Tomazini A."/>
            <person name="Lal S."/>
            <person name="Stott M."/>
            <person name="Henrissat B."/>
            <person name="Polikarpov I."/>
            <person name="Sparling R."/>
            <person name="Levin D.B."/>
        </authorList>
    </citation>
    <scope>NUCLEOTIDE SEQUENCE [LARGE SCALE GENOMIC DNA]</scope>
    <source>
        <strain evidence="9 10">T81</strain>
    </source>
</reference>
<organism evidence="9 10">
    <name type="scientific">Thermogemmatispora tikiterensis</name>
    <dbReference type="NCBI Taxonomy" id="1825093"/>
    <lineage>
        <taxon>Bacteria</taxon>
        <taxon>Bacillati</taxon>
        <taxon>Chloroflexota</taxon>
        <taxon>Ktedonobacteria</taxon>
        <taxon>Thermogemmatisporales</taxon>
        <taxon>Thermogemmatisporaceae</taxon>
        <taxon>Thermogemmatispora</taxon>
    </lineage>
</organism>
<dbReference type="Proteomes" id="UP000248706">
    <property type="component" value="Unassembled WGS sequence"/>
</dbReference>
<dbReference type="EMBL" id="MCIF01000002">
    <property type="protein sequence ID" value="RAQ97063.1"/>
    <property type="molecule type" value="Genomic_DNA"/>
</dbReference>
<evidence type="ECO:0000313" key="9">
    <source>
        <dbReference type="EMBL" id="RAQ97063.1"/>
    </source>
</evidence>
<comment type="caution">
    <text evidence="9">The sequence shown here is derived from an EMBL/GenBank/DDBJ whole genome shotgun (WGS) entry which is preliminary data.</text>
</comment>
<dbReference type="PROSITE" id="PS50928">
    <property type="entry name" value="ABC_TM1"/>
    <property type="match status" value="1"/>
</dbReference>
<feature type="transmembrane region" description="Helical" evidence="7">
    <location>
        <begin position="98"/>
        <end position="124"/>
    </location>
</feature>
<dbReference type="AlphaFoldDB" id="A0A328VN39"/>
<evidence type="ECO:0000259" key="8">
    <source>
        <dbReference type="PROSITE" id="PS50928"/>
    </source>
</evidence>
<sequence length="263" mass="28698">MNGGASDTLRKLASYGPAIILATLLLVLWESYVRLAQVSPFILPAPTAMLQALVANWGLLYEHTLQTLVETLIGLAISVVLGLLIAVLLDLSPWVRRALYPLLLTSQTIPMVALAPLLLVWFGYGLLPKVLLVILYCFFPIAVACADGLLSVEPELIKVLRSMRASRWQILWLVRLPGALPAFFSGLRIAVTYSVTGAIVGEYVGAEKGLGLYMETSANSFAMANVLAAVLITVVLTILLFGLVALCERLALPWYFTQARMRR</sequence>
<dbReference type="GO" id="GO:0005886">
    <property type="term" value="C:plasma membrane"/>
    <property type="evidence" value="ECO:0007669"/>
    <property type="project" value="UniProtKB-SubCell"/>
</dbReference>
<evidence type="ECO:0000256" key="7">
    <source>
        <dbReference type="RuleBase" id="RU363032"/>
    </source>
</evidence>
<dbReference type="CDD" id="cd06261">
    <property type="entry name" value="TM_PBP2"/>
    <property type="match status" value="1"/>
</dbReference>
<dbReference type="RefSeq" id="WP_112431150.1">
    <property type="nucleotide sequence ID" value="NZ_MCIF01000002.1"/>
</dbReference>
<keyword evidence="4 7" id="KW-0812">Transmembrane</keyword>
<dbReference type="PANTHER" id="PTHR30151">
    <property type="entry name" value="ALKANE SULFONATE ABC TRANSPORTER-RELATED, MEMBRANE SUBUNIT"/>
    <property type="match status" value="1"/>
</dbReference>
<accession>A0A328VN39</accession>
<feature type="transmembrane region" description="Helical" evidence="7">
    <location>
        <begin position="170"/>
        <end position="191"/>
    </location>
</feature>
<evidence type="ECO:0000256" key="6">
    <source>
        <dbReference type="ARBA" id="ARBA00023136"/>
    </source>
</evidence>
<dbReference type="Pfam" id="PF00528">
    <property type="entry name" value="BPD_transp_1"/>
    <property type="match status" value="1"/>
</dbReference>
<name>A0A328VN39_9CHLR</name>
<evidence type="ECO:0000256" key="2">
    <source>
        <dbReference type="ARBA" id="ARBA00022448"/>
    </source>
</evidence>
<evidence type="ECO:0000256" key="5">
    <source>
        <dbReference type="ARBA" id="ARBA00022989"/>
    </source>
</evidence>
<keyword evidence="5 7" id="KW-1133">Transmembrane helix</keyword>
<gene>
    <name evidence="9" type="ORF">A4R35_16105</name>
</gene>
<evidence type="ECO:0000256" key="3">
    <source>
        <dbReference type="ARBA" id="ARBA00022475"/>
    </source>
</evidence>
<dbReference type="Gene3D" id="1.10.3720.10">
    <property type="entry name" value="MetI-like"/>
    <property type="match status" value="1"/>
</dbReference>
<dbReference type="SUPFAM" id="SSF161098">
    <property type="entry name" value="MetI-like"/>
    <property type="match status" value="1"/>
</dbReference>
<feature type="domain" description="ABC transmembrane type-1" evidence="8">
    <location>
        <begin position="64"/>
        <end position="245"/>
    </location>
</feature>
<dbReference type="InterPro" id="IPR000515">
    <property type="entry name" value="MetI-like"/>
</dbReference>
<feature type="transmembrane region" description="Helical" evidence="7">
    <location>
        <begin position="130"/>
        <end position="150"/>
    </location>
</feature>
<comment type="subcellular location">
    <subcellularLocation>
        <location evidence="1 7">Cell membrane</location>
        <topology evidence="1 7">Multi-pass membrane protein</topology>
    </subcellularLocation>
</comment>
<dbReference type="GO" id="GO:0055085">
    <property type="term" value="P:transmembrane transport"/>
    <property type="evidence" value="ECO:0007669"/>
    <property type="project" value="InterPro"/>
</dbReference>
<feature type="transmembrane region" description="Helical" evidence="7">
    <location>
        <begin position="12"/>
        <end position="29"/>
    </location>
</feature>
<evidence type="ECO:0000256" key="1">
    <source>
        <dbReference type="ARBA" id="ARBA00004651"/>
    </source>
</evidence>
<evidence type="ECO:0000256" key="4">
    <source>
        <dbReference type="ARBA" id="ARBA00022692"/>
    </source>
</evidence>
<feature type="transmembrane region" description="Helical" evidence="7">
    <location>
        <begin position="72"/>
        <end position="91"/>
    </location>
</feature>
<dbReference type="PANTHER" id="PTHR30151:SF20">
    <property type="entry name" value="ABC TRANSPORTER PERMEASE PROTEIN HI_0355-RELATED"/>
    <property type="match status" value="1"/>
</dbReference>
<keyword evidence="10" id="KW-1185">Reference proteome</keyword>
<dbReference type="InterPro" id="IPR035906">
    <property type="entry name" value="MetI-like_sf"/>
</dbReference>
<feature type="transmembrane region" description="Helical" evidence="7">
    <location>
        <begin position="222"/>
        <end position="246"/>
    </location>
</feature>
<protein>
    <submittedName>
        <fullName evidence="9">Nitrate ABC transporter permease</fullName>
    </submittedName>
</protein>
<comment type="similarity">
    <text evidence="7">Belongs to the binding-protein-dependent transport system permease family.</text>
</comment>
<dbReference type="OrthoDB" id="9804353at2"/>
<keyword evidence="6 7" id="KW-0472">Membrane</keyword>
<evidence type="ECO:0000313" key="10">
    <source>
        <dbReference type="Proteomes" id="UP000248706"/>
    </source>
</evidence>
<proteinExistence type="inferred from homology"/>